<organism evidence="2">
    <name type="scientific">Anguilla anguilla</name>
    <name type="common">European freshwater eel</name>
    <name type="synonym">Muraena anguilla</name>
    <dbReference type="NCBI Taxonomy" id="7936"/>
    <lineage>
        <taxon>Eukaryota</taxon>
        <taxon>Metazoa</taxon>
        <taxon>Chordata</taxon>
        <taxon>Craniata</taxon>
        <taxon>Vertebrata</taxon>
        <taxon>Euteleostomi</taxon>
        <taxon>Actinopterygii</taxon>
        <taxon>Neopterygii</taxon>
        <taxon>Teleostei</taxon>
        <taxon>Anguilliformes</taxon>
        <taxon>Anguillidae</taxon>
        <taxon>Anguilla</taxon>
    </lineage>
</organism>
<feature type="transmembrane region" description="Helical" evidence="1">
    <location>
        <begin position="21"/>
        <end position="43"/>
    </location>
</feature>
<name>A0A0E9XRK4_ANGAN</name>
<proteinExistence type="predicted"/>
<protein>
    <submittedName>
        <fullName evidence="2">Uncharacterized protein</fullName>
    </submittedName>
</protein>
<reference evidence="2" key="2">
    <citation type="journal article" date="2015" name="Fish Shellfish Immunol.">
        <title>Early steps in the European eel (Anguilla anguilla)-Vibrio vulnificus interaction in the gills: Role of the RtxA13 toxin.</title>
        <authorList>
            <person name="Callol A."/>
            <person name="Pajuelo D."/>
            <person name="Ebbesson L."/>
            <person name="Teles M."/>
            <person name="MacKenzie S."/>
            <person name="Amaro C."/>
        </authorList>
    </citation>
    <scope>NUCLEOTIDE SEQUENCE</scope>
</reference>
<sequence length="57" mass="6693">MKPKSSEALLRLFKTNAMNTLSCWNSMFSPLTLVNVSSLYYIIEISLRFFNYYFANI</sequence>
<dbReference type="EMBL" id="GBXM01003506">
    <property type="protein sequence ID" value="JAI05072.1"/>
    <property type="molecule type" value="Transcribed_RNA"/>
</dbReference>
<accession>A0A0E9XRK4</accession>
<evidence type="ECO:0000256" key="1">
    <source>
        <dbReference type="SAM" id="Phobius"/>
    </source>
</evidence>
<keyword evidence="1" id="KW-1133">Transmembrane helix</keyword>
<dbReference type="AlphaFoldDB" id="A0A0E9XRK4"/>
<evidence type="ECO:0000313" key="2">
    <source>
        <dbReference type="EMBL" id="JAI05072.1"/>
    </source>
</evidence>
<keyword evidence="1" id="KW-0812">Transmembrane</keyword>
<reference evidence="2" key="1">
    <citation type="submission" date="2014-11" db="EMBL/GenBank/DDBJ databases">
        <authorList>
            <person name="Amaro Gonzalez C."/>
        </authorList>
    </citation>
    <scope>NUCLEOTIDE SEQUENCE</scope>
</reference>
<keyword evidence="1" id="KW-0472">Membrane</keyword>